<feature type="chain" id="PRO_5040411372" description="PAN-3 domain-containing protein" evidence="1">
    <location>
        <begin position="17"/>
        <end position="289"/>
    </location>
</feature>
<evidence type="ECO:0000313" key="3">
    <source>
        <dbReference type="EMBL" id="CAI5456213.1"/>
    </source>
</evidence>
<dbReference type="AlphaFoldDB" id="A0A9P1J3F4"/>
<keyword evidence="4" id="KW-1185">Reference proteome</keyword>
<reference evidence="3" key="1">
    <citation type="submission" date="2022-11" db="EMBL/GenBank/DDBJ databases">
        <authorList>
            <person name="Kikuchi T."/>
        </authorList>
    </citation>
    <scope>NUCLEOTIDE SEQUENCE</scope>
    <source>
        <strain evidence="3">PS1010</strain>
    </source>
</reference>
<feature type="signal peptide" evidence="1">
    <location>
        <begin position="1"/>
        <end position="16"/>
    </location>
</feature>
<dbReference type="InterPro" id="IPR006583">
    <property type="entry name" value="PAN-3_domain"/>
</dbReference>
<organism evidence="3 4">
    <name type="scientific">Caenorhabditis angaria</name>
    <dbReference type="NCBI Taxonomy" id="860376"/>
    <lineage>
        <taxon>Eukaryota</taxon>
        <taxon>Metazoa</taxon>
        <taxon>Ecdysozoa</taxon>
        <taxon>Nematoda</taxon>
        <taxon>Chromadorea</taxon>
        <taxon>Rhabditida</taxon>
        <taxon>Rhabditina</taxon>
        <taxon>Rhabditomorpha</taxon>
        <taxon>Rhabditoidea</taxon>
        <taxon>Rhabditidae</taxon>
        <taxon>Peloderinae</taxon>
        <taxon>Caenorhabditis</taxon>
    </lineage>
</organism>
<evidence type="ECO:0000256" key="1">
    <source>
        <dbReference type="SAM" id="SignalP"/>
    </source>
</evidence>
<dbReference type="InterPro" id="IPR016186">
    <property type="entry name" value="C-type_lectin-like/link_sf"/>
</dbReference>
<dbReference type="PANTHER" id="PTHR47629">
    <property type="entry name" value="C-TYPE LECTIN-RELATED"/>
    <property type="match status" value="1"/>
</dbReference>
<dbReference type="InterPro" id="IPR016187">
    <property type="entry name" value="CTDL_fold"/>
</dbReference>
<gene>
    <name evidence="3" type="ORF">CAMP_LOCUS18850</name>
</gene>
<dbReference type="SUPFAM" id="SSF57414">
    <property type="entry name" value="Hairpin loop containing domain-like"/>
    <property type="match status" value="1"/>
</dbReference>
<dbReference type="Pfam" id="PF08277">
    <property type="entry name" value="PAN_3"/>
    <property type="match status" value="1"/>
</dbReference>
<feature type="domain" description="PAN-3" evidence="2">
    <location>
        <begin position="4"/>
        <end position="122"/>
    </location>
</feature>
<dbReference type="Gene3D" id="3.10.100.10">
    <property type="entry name" value="Mannose-Binding Protein A, subunit A"/>
    <property type="match status" value="1"/>
</dbReference>
<comment type="caution">
    <text evidence="3">The sequence shown here is derived from an EMBL/GenBank/DDBJ whole genome shotgun (WGS) entry which is preliminary data.</text>
</comment>
<dbReference type="SUPFAM" id="SSF56436">
    <property type="entry name" value="C-type lectin-like"/>
    <property type="match status" value="1"/>
</dbReference>
<evidence type="ECO:0000259" key="2">
    <source>
        <dbReference type="SMART" id="SM00605"/>
    </source>
</evidence>
<keyword evidence="1" id="KW-0732">Signal</keyword>
<proteinExistence type="predicted"/>
<sequence length="289" mass="32994">MFLKLCAFLFIQKILTVFVAVPGRPVDFESSIVLGTNYTDYTDCVKECLNITTCSAIYYNSSNLTCIRYDYGDLFSVLQVQDFPVIEIFSFKTNSTTCSKLPDTIYYSNHYSYINTGTYWEIEGRCPKDWKEFNRTMGHWCMKLYSNGAKNLETANDFCGTVAENATISGIGSQEELNYVYNESWETKNGKQVSIGVDGRLMDNCTESFKTRTDCGFPESYTFYDKYLTDYSYYKWGGENPDAIGGNGLYQQCIVCYSTNSEQTFNTFDDVVCSSQSTYYPCGRLARDL</sequence>
<protein>
    <recommendedName>
        <fullName evidence="2">PAN-3 domain-containing protein</fullName>
    </recommendedName>
</protein>
<name>A0A9P1J3F4_9PELO</name>
<evidence type="ECO:0000313" key="4">
    <source>
        <dbReference type="Proteomes" id="UP001152747"/>
    </source>
</evidence>
<dbReference type="SMART" id="SM00605">
    <property type="entry name" value="CW"/>
    <property type="match status" value="1"/>
</dbReference>
<accession>A0A9P1J3F4</accession>
<dbReference type="PANTHER" id="PTHR47629:SF11">
    <property type="entry name" value="PAN-3 DOMAIN-CONTAINING PROTEIN"/>
    <property type="match status" value="1"/>
</dbReference>
<dbReference type="EMBL" id="CANHGI010000006">
    <property type="protein sequence ID" value="CAI5456213.1"/>
    <property type="molecule type" value="Genomic_DNA"/>
</dbReference>
<dbReference type="Proteomes" id="UP001152747">
    <property type="component" value="Unassembled WGS sequence"/>
</dbReference>